<dbReference type="GO" id="GO:0004527">
    <property type="term" value="F:exonuclease activity"/>
    <property type="evidence" value="ECO:0007669"/>
    <property type="project" value="UniProtKB-KW"/>
</dbReference>
<dbReference type="EMBL" id="KJ538721">
    <property type="protein sequence ID" value="AHY84137.1"/>
    <property type="molecule type" value="Genomic_DNA"/>
</dbReference>
<sequence length="317" mass="35667">MTDYTIKRGPWGKPYVTRDYGPLDWPEGADKPLNGFLYERPSDISGNLDTKENLSPYHQCQAVTGLMLDKALAIQFKALVAEHGIHTWNNAKHEAKALLSQARNRGGEEHKSGLGSGFHRYAHLRDIGQPIEPEHLKEPTMEDWLDCYEEAMSVFEVLDDECFVVCDDLDNPESPEDIRCAGNFDRLLRARRDIVVGGRVVIPEGVVVIGDIKSGKQDNEYAMKPTIQVGIYAHGVRYEQETGRRWPIHPDLSLDTGVLIHVPYNGNGAPCCDIYPLDLQEGWRLAKLSADITQARKMRAYKRDAIARVSIKERATA</sequence>
<dbReference type="KEGG" id="vg:19487501"/>
<reference evidence="1 2" key="1">
    <citation type="submission" date="2014-03" db="EMBL/GenBank/DDBJ databases">
        <authorList>
            <person name="Bragg J."/>
            <person name="Dehn A."/>
            <person name="Hefner M."/>
            <person name="McHugh D."/>
            <person name="Petersen P."/>
            <person name="Zeba F."/>
            <person name="Zegers G.P."/>
            <person name="Page S.T."/>
            <person name="Bradley K.W."/>
            <person name="Clarke D.Q."/>
            <person name="Lewis M.F."/>
            <person name="Barker L.P."/>
            <person name="Bailey C."/>
            <person name="Asai D.J."/>
            <person name="Garber M.L."/>
            <person name="Bowman C.A."/>
            <person name="Russell D.A."/>
            <person name="Pope W.H."/>
            <person name="Jacobs-Sera D."/>
            <person name="Hendrix R.W."/>
            <person name="Hatfull G.F."/>
        </authorList>
    </citation>
    <scope>NUCLEOTIDE SEQUENCE [LARGE SCALE GENOMIC DNA]</scope>
</reference>
<keyword evidence="1" id="KW-0378">Hydrolase</keyword>
<keyword evidence="2" id="KW-1185">Reference proteome</keyword>
<dbReference type="Proteomes" id="UP000024435">
    <property type="component" value="Segment"/>
</dbReference>
<keyword evidence="1" id="KW-0540">Nuclease</keyword>
<gene>
    <name evidence="1" type="primary">63</name>
    <name evidence="1" type="ORF">PBI_MOSMORIS_63</name>
</gene>
<name>A0A023ZWV5_9CAUD</name>
<organism evidence="1 2">
    <name type="scientific">Mycobacterium phage MosMoris</name>
    <dbReference type="NCBI Taxonomy" id="1471542"/>
    <lineage>
        <taxon>Viruses</taxon>
        <taxon>Duplodnaviria</taxon>
        <taxon>Heunggongvirae</taxon>
        <taxon>Uroviricota</taxon>
        <taxon>Caudoviricetes</taxon>
        <taxon>Marvinvirus</taxon>
        <taxon>Marvinvirus mosmoris</taxon>
    </lineage>
</organism>
<evidence type="ECO:0000313" key="1">
    <source>
        <dbReference type="EMBL" id="AHY84137.1"/>
    </source>
</evidence>
<protein>
    <submittedName>
        <fullName evidence="1">Cas4 family exonuclease</fullName>
    </submittedName>
</protein>
<evidence type="ECO:0000313" key="2">
    <source>
        <dbReference type="Proteomes" id="UP000024435"/>
    </source>
</evidence>
<dbReference type="RefSeq" id="YP_009031573.1">
    <property type="nucleotide sequence ID" value="NC_024138.1"/>
</dbReference>
<accession>A0A023ZWV5</accession>
<keyword evidence="1" id="KW-0269">Exonuclease</keyword>
<proteinExistence type="predicted"/>
<dbReference type="GeneID" id="19487501"/>